<evidence type="ECO:0000259" key="2">
    <source>
        <dbReference type="Pfam" id="PF00534"/>
    </source>
</evidence>
<feature type="domain" description="Glycosyl transferase family 1" evidence="2">
    <location>
        <begin position="193"/>
        <end position="349"/>
    </location>
</feature>
<dbReference type="RefSeq" id="WP_245095101.1">
    <property type="nucleotide sequence ID" value="NZ_CP095053.1"/>
</dbReference>
<dbReference type="Pfam" id="PF00534">
    <property type="entry name" value="Glycos_transf_1"/>
    <property type="match status" value="1"/>
</dbReference>
<dbReference type="PANTHER" id="PTHR46401:SF2">
    <property type="entry name" value="GLYCOSYLTRANSFERASE WBBK-RELATED"/>
    <property type="match status" value="1"/>
</dbReference>
<dbReference type="Pfam" id="PF13439">
    <property type="entry name" value="Glyco_transf_4"/>
    <property type="match status" value="1"/>
</dbReference>
<evidence type="ECO:0000256" key="1">
    <source>
        <dbReference type="ARBA" id="ARBA00022679"/>
    </source>
</evidence>
<name>A0A8T9SVW5_9BACT</name>
<dbReference type="Gene3D" id="3.40.50.2000">
    <property type="entry name" value="Glycogen Phosphorylase B"/>
    <property type="match status" value="2"/>
</dbReference>
<dbReference type="EMBL" id="CP095053">
    <property type="protein sequence ID" value="UOR06208.1"/>
    <property type="molecule type" value="Genomic_DNA"/>
</dbReference>
<dbReference type="PANTHER" id="PTHR46401">
    <property type="entry name" value="GLYCOSYLTRANSFERASE WBBK-RELATED"/>
    <property type="match status" value="1"/>
</dbReference>
<evidence type="ECO:0000259" key="3">
    <source>
        <dbReference type="Pfam" id="PF13439"/>
    </source>
</evidence>
<organism evidence="4 5">
    <name type="scientific">Hymenobacter aerilatus</name>
    <dbReference type="NCBI Taxonomy" id="2932251"/>
    <lineage>
        <taxon>Bacteria</taxon>
        <taxon>Pseudomonadati</taxon>
        <taxon>Bacteroidota</taxon>
        <taxon>Cytophagia</taxon>
        <taxon>Cytophagales</taxon>
        <taxon>Hymenobacteraceae</taxon>
        <taxon>Hymenobacter</taxon>
    </lineage>
</organism>
<sequence length="380" mass="42314">MNIAVNVRFLLPGDKLEGIGRFTYEVLKRMVAARPEHTFHFLFDRPYDERYLFAENVVPHVLLPPARHPLLFVAWFEGAVALWLKLNRPDAFLSPDGFTTLNTRVPRLTVMHDLAFEHFPQDVTGSVRRYYQFFSPRFARASERLVAVSEATRQDIVQTYGIAPTKISVVYNAADACFRPQPQATQQDTRDRFSAGKPYFLFVGALQPRKNLVNLLRAFDQFKTATGSPVKLLVVGRTAWKAGPIFEVYQQLHHRHDVHLTGRVTDTELVQLYAAALATTYVPYFEGFGIPIVEAQACGCPVITSNVSSLPEVAGAAAHLADPFSVDSLATALTDVAGNANLRATLVAQGLQNVRRFSWDASAAALWTALSDMLNEFSAD</sequence>
<dbReference type="CDD" id="cd03809">
    <property type="entry name" value="GT4_MtfB-like"/>
    <property type="match status" value="1"/>
</dbReference>
<dbReference type="AlphaFoldDB" id="A0A8T9SVW5"/>
<evidence type="ECO:0000313" key="4">
    <source>
        <dbReference type="EMBL" id="UOR06208.1"/>
    </source>
</evidence>
<evidence type="ECO:0000313" key="5">
    <source>
        <dbReference type="Proteomes" id="UP000829925"/>
    </source>
</evidence>
<feature type="domain" description="Glycosyltransferase subfamily 4-like N-terminal" evidence="3">
    <location>
        <begin position="18"/>
        <end position="175"/>
    </location>
</feature>
<dbReference type="GO" id="GO:0009103">
    <property type="term" value="P:lipopolysaccharide biosynthetic process"/>
    <property type="evidence" value="ECO:0007669"/>
    <property type="project" value="TreeGrafter"/>
</dbReference>
<protein>
    <submittedName>
        <fullName evidence="4">Glycosyltransferase family 4 protein</fullName>
    </submittedName>
</protein>
<accession>A0A8T9SVW5</accession>
<dbReference type="KEGG" id="haei:MUN82_03720"/>
<dbReference type="GO" id="GO:0016757">
    <property type="term" value="F:glycosyltransferase activity"/>
    <property type="evidence" value="ECO:0007669"/>
    <property type="project" value="InterPro"/>
</dbReference>
<proteinExistence type="predicted"/>
<dbReference type="InterPro" id="IPR028098">
    <property type="entry name" value="Glyco_trans_4-like_N"/>
</dbReference>
<keyword evidence="1" id="KW-0808">Transferase</keyword>
<reference evidence="4 5" key="1">
    <citation type="submission" date="2022-04" db="EMBL/GenBank/DDBJ databases">
        <title>Hymenobacter sp. isolated from the air.</title>
        <authorList>
            <person name="Won M."/>
            <person name="Lee C.-M."/>
            <person name="Woen H.-Y."/>
            <person name="Kwon S.-W."/>
        </authorList>
    </citation>
    <scope>NUCLEOTIDE SEQUENCE [LARGE SCALE GENOMIC DNA]</scope>
    <source>
        <strain evidence="5">5413 J-13</strain>
    </source>
</reference>
<gene>
    <name evidence="4" type="ORF">MUN82_03720</name>
</gene>
<keyword evidence="5" id="KW-1185">Reference proteome</keyword>
<dbReference type="Proteomes" id="UP000829925">
    <property type="component" value="Chromosome"/>
</dbReference>
<dbReference type="InterPro" id="IPR001296">
    <property type="entry name" value="Glyco_trans_1"/>
</dbReference>
<dbReference type="SUPFAM" id="SSF53756">
    <property type="entry name" value="UDP-Glycosyltransferase/glycogen phosphorylase"/>
    <property type="match status" value="1"/>
</dbReference>